<accession>A0A1H2LGV7</accession>
<dbReference type="Proteomes" id="UP000182977">
    <property type="component" value="Chromosome I"/>
</dbReference>
<dbReference type="AlphaFoldDB" id="A0A1H2LGV7"/>
<reference evidence="2" key="1">
    <citation type="submission" date="2016-10" db="EMBL/GenBank/DDBJ databases">
        <authorList>
            <person name="Varghese N."/>
            <person name="Submissions S."/>
        </authorList>
    </citation>
    <scope>NUCLEOTIDE SEQUENCE [LARGE SCALE GENOMIC DNA]</scope>
    <source>
        <strain evidence="2">DSM 45079</strain>
    </source>
</reference>
<protein>
    <submittedName>
        <fullName evidence="1">Uncharacterized protein</fullName>
    </submittedName>
</protein>
<keyword evidence="2" id="KW-1185">Reference proteome</keyword>
<evidence type="ECO:0000313" key="1">
    <source>
        <dbReference type="EMBL" id="SDU80293.1"/>
    </source>
</evidence>
<name>A0A1H2LGV7_9ACTN</name>
<dbReference type="EMBL" id="LT629791">
    <property type="protein sequence ID" value="SDU80293.1"/>
    <property type="molecule type" value="Genomic_DNA"/>
</dbReference>
<organism evidence="1 2">
    <name type="scientific">Jiangella alkaliphila</name>
    <dbReference type="NCBI Taxonomy" id="419479"/>
    <lineage>
        <taxon>Bacteria</taxon>
        <taxon>Bacillati</taxon>
        <taxon>Actinomycetota</taxon>
        <taxon>Actinomycetes</taxon>
        <taxon>Jiangellales</taxon>
        <taxon>Jiangellaceae</taxon>
        <taxon>Jiangella</taxon>
    </lineage>
</organism>
<gene>
    <name evidence="1" type="ORF">SAMN04488563_6146</name>
</gene>
<sequence>MPDWLRLVYAGVAAGGPLEELIAACARGYGDEIRGLLT</sequence>
<evidence type="ECO:0000313" key="2">
    <source>
        <dbReference type="Proteomes" id="UP000182977"/>
    </source>
</evidence>
<proteinExistence type="predicted"/>